<accession>A0AC61RJN2</accession>
<comment type="caution">
    <text evidence="1">The sequence shown here is derived from an EMBL/GenBank/DDBJ whole genome shotgun (WGS) entry which is preliminary data.</text>
</comment>
<evidence type="ECO:0000313" key="2">
    <source>
        <dbReference type="Proteomes" id="UP000304953"/>
    </source>
</evidence>
<dbReference type="EMBL" id="SRYA01000285">
    <property type="protein sequence ID" value="TGY81514.1"/>
    <property type="molecule type" value="Genomic_DNA"/>
</dbReference>
<keyword evidence="2" id="KW-1185">Reference proteome</keyword>
<sequence>EAKFDGQILVDDKLETLSNKFYQLAFAHSSYLINIRHVEKILGNEVYLDNGECLSISRTYQKEFRKIFTKSIAEKY</sequence>
<dbReference type="Proteomes" id="UP000304953">
    <property type="component" value="Unassembled WGS sequence"/>
</dbReference>
<proteinExistence type="predicted"/>
<organism evidence="1 2">
    <name type="scientific">Petralouisia muris</name>
    <dbReference type="NCBI Taxonomy" id="3032872"/>
    <lineage>
        <taxon>Bacteria</taxon>
        <taxon>Bacillati</taxon>
        <taxon>Bacillota</taxon>
        <taxon>Clostridia</taxon>
        <taxon>Lachnospirales</taxon>
        <taxon>Lachnospiraceae</taxon>
        <taxon>Petralouisia</taxon>
    </lineage>
</organism>
<reference evidence="1" key="1">
    <citation type="submission" date="2019-04" db="EMBL/GenBank/DDBJ databases">
        <title>Microbes associate with the intestines of laboratory mice.</title>
        <authorList>
            <person name="Navarre W."/>
            <person name="Wong E."/>
            <person name="Huang K."/>
            <person name="Tropini C."/>
            <person name="Ng K."/>
            <person name="Yu B."/>
        </authorList>
    </citation>
    <scope>NUCLEOTIDE SEQUENCE</scope>
    <source>
        <strain evidence="1">NM01_1-7b</strain>
    </source>
</reference>
<name>A0AC61RJN2_9FIRM</name>
<gene>
    <name evidence="1" type="ORF">E5329_29505</name>
</gene>
<protein>
    <submittedName>
        <fullName evidence="1">Uncharacterized protein</fullName>
    </submittedName>
</protein>
<evidence type="ECO:0000313" key="1">
    <source>
        <dbReference type="EMBL" id="TGY81514.1"/>
    </source>
</evidence>
<feature type="non-terminal residue" evidence="1">
    <location>
        <position position="1"/>
    </location>
</feature>